<keyword evidence="7" id="KW-1179">Viral genome integration</keyword>
<keyword evidence="8" id="KW-1160">Virus entry into host cell</keyword>
<dbReference type="InterPro" id="IPR013762">
    <property type="entry name" value="Integrase-like_cat_sf"/>
</dbReference>
<accession>A0A8S5QGT4</accession>
<dbReference type="GO" id="GO:0015074">
    <property type="term" value="P:DNA integration"/>
    <property type="evidence" value="ECO:0007669"/>
    <property type="project" value="UniProtKB-KW"/>
</dbReference>
<evidence type="ECO:0000256" key="5">
    <source>
        <dbReference type="ARBA" id="ARBA00023125"/>
    </source>
</evidence>
<name>A0A8S5QGT4_9CAUD</name>
<keyword evidence="3" id="KW-0808">Transferase</keyword>
<dbReference type="PANTHER" id="PTHR30629:SF2">
    <property type="entry name" value="PROPHAGE INTEGRASE INTS-RELATED"/>
    <property type="match status" value="1"/>
</dbReference>
<dbReference type="InterPro" id="IPR011010">
    <property type="entry name" value="DNA_brk_join_enz"/>
</dbReference>
<comment type="function">
    <text evidence="9">Integrase is necessary for integration of the phage into the host genome by site-specific recombination. In conjunction with excisionase, integrase is also necessary for excision of the prophage from the host genome.</text>
</comment>
<keyword evidence="6" id="KW-0233">DNA recombination</keyword>
<dbReference type="PANTHER" id="PTHR30629">
    <property type="entry name" value="PROPHAGE INTEGRASE"/>
    <property type="match status" value="1"/>
</dbReference>
<dbReference type="GO" id="GO:0046718">
    <property type="term" value="P:symbiont entry into host cell"/>
    <property type="evidence" value="ECO:0007669"/>
    <property type="project" value="UniProtKB-KW"/>
</dbReference>
<dbReference type="CDD" id="cd00397">
    <property type="entry name" value="DNA_BRE_C"/>
    <property type="match status" value="1"/>
</dbReference>
<dbReference type="Gene3D" id="1.10.150.130">
    <property type="match status" value="1"/>
</dbReference>
<evidence type="ECO:0000256" key="1">
    <source>
        <dbReference type="ARBA" id="ARBA00008857"/>
    </source>
</evidence>
<proteinExistence type="inferred from homology"/>
<evidence type="ECO:0000256" key="7">
    <source>
        <dbReference type="ARBA" id="ARBA00023195"/>
    </source>
</evidence>
<dbReference type="InterPro" id="IPR010998">
    <property type="entry name" value="Integrase_recombinase_N"/>
</dbReference>
<keyword evidence="4" id="KW-0229">DNA integration</keyword>
<evidence type="ECO:0000256" key="4">
    <source>
        <dbReference type="ARBA" id="ARBA00022908"/>
    </source>
</evidence>
<feature type="domain" description="Tyr recombinase" evidence="11">
    <location>
        <begin position="224"/>
        <end position="407"/>
    </location>
</feature>
<dbReference type="GO" id="GO:0044826">
    <property type="term" value="P:viral genome integration into host DNA"/>
    <property type="evidence" value="ECO:0007669"/>
    <property type="project" value="UniProtKB-KW"/>
</dbReference>
<evidence type="ECO:0000313" key="12">
    <source>
        <dbReference type="EMBL" id="DAE18091.1"/>
    </source>
</evidence>
<dbReference type="InterPro" id="IPR002104">
    <property type="entry name" value="Integrase_catalytic"/>
</dbReference>
<reference evidence="12" key="1">
    <citation type="journal article" date="2021" name="Proc. Natl. Acad. Sci. U.S.A.">
        <title>A Catalog of Tens of Thousands of Viruses from Human Metagenomes Reveals Hidden Associations with Chronic Diseases.</title>
        <authorList>
            <person name="Tisza M.J."/>
            <person name="Buck C.B."/>
        </authorList>
    </citation>
    <scope>NUCLEOTIDE SEQUENCE</scope>
    <source>
        <strain evidence="12">CtEBu1</strain>
    </source>
</reference>
<feature type="region of interest" description="Disordered" evidence="10">
    <location>
        <begin position="27"/>
        <end position="48"/>
    </location>
</feature>
<dbReference type="Pfam" id="PF00589">
    <property type="entry name" value="Phage_integrase"/>
    <property type="match status" value="1"/>
</dbReference>
<evidence type="ECO:0000256" key="10">
    <source>
        <dbReference type="SAM" id="MobiDB-lite"/>
    </source>
</evidence>
<dbReference type="GO" id="GO:0006310">
    <property type="term" value="P:DNA recombination"/>
    <property type="evidence" value="ECO:0007669"/>
    <property type="project" value="UniProtKB-KW"/>
</dbReference>
<evidence type="ECO:0000256" key="6">
    <source>
        <dbReference type="ARBA" id="ARBA00023172"/>
    </source>
</evidence>
<comment type="similarity">
    <text evidence="1">Belongs to the 'phage' integrase family.</text>
</comment>
<dbReference type="InterPro" id="IPR050808">
    <property type="entry name" value="Phage_Integrase"/>
</dbReference>
<evidence type="ECO:0000256" key="8">
    <source>
        <dbReference type="ARBA" id="ARBA00023296"/>
    </source>
</evidence>
<feature type="compositionally biased region" description="Basic residues" evidence="10">
    <location>
        <begin position="33"/>
        <end position="44"/>
    </location>
</feature>
<dbReference type="EMBL" id="BK015651">
    <property type="protein sequence ID" value="DAE18091.1"/>
    <property type="molecule type" value="Genomic_DNA"/>
</dbReference>
<organism evidence="12">
    <name type="scientific">Siphoviridae sp. ctEBu1</name>
    <dbReference type="NCBI Taxonomy" id="2825393"/>
    <lineage>
        <taxon>Viruses</taxon>
        <taxon>Duplodnaviria</taxon>
        <taxon>Heunggongvirae</taxon>
        <taxon>Uroviricota</taxon>
        <taxon>Caudoviricetes</taxon>
    </lineage>
</organism>
<sequence length="410" mass="47930">MLTQCPECELPVSDKANACPHCGYPLKPSEKQKRPRKSNKRRRLPNGFGQISEIKNRNLRNPFRAMVTIGKTPEGKPICKPLKPESYFATYNDAYAALVEYNKNPYDLEPSITMQELYDKWLPEYEKTVKSTKSATSAWAYCSGVYKMRVMDIRARHVKGCMEEGVAIIRGKEQHPSATMKNQIKSLFNMMLDYALEYELVDRNYSRTFNLTEETVKEIQSVKKEHIAFTDEEMDLLWANVSSKQGIDIMLIQCYSGWRPQELGLLELKDVDLENWTFRGGMKTDAGENRVVPIHSRIQDLVLRKYQEAEALGSPYLLNWTDPNNRNKKNLKLTYARYQKAFERIRDELKLNPNHRPHDGRTHFVTMAKRYGVDEYAIKYMVGHKISDITEKVYTRREFAWLREEIEKIK</sequence>
<dbReference type="GO" id="GO:0075713">
    <property type="term" value="P:establishment of integrated proviral latency"/>
    <property type="evidence" value="ECO:0007669"/>
    <property type="project" value="UniProtKB-KW"/>
</dbReference>
<dbReference type="Gene3D" id="1.10.443.10">
    <property type="entry name" value="Intergrase catalytic core"/>
    <property type="match status" value="1"/>
</dbReference>
<evidence type="ECO:0000256" key="3">
    <source>
        <dbReference type="ARBA" id="ARBA00022679"/>
    </source>
</evidence>
<evidence type="ECO:0000256" key="2">
    <source>
        <dbReference type="ARBA" id="ARBA00016082"/>
    </source>
</evidence>
<dbReference type="GO" id="GO:0003677">
    <property type="term" value="F:DNA binding"/>
    <property type="evidence" value="ECO:0007669"/>
    <property type="project" value="UniProtKB-KW"/>
</dbReference>
<dbReference type="PROSITE" id="PS51898">
    <property type="entry name" value="TYR_RECOMBINASE"/>
    <property type="match status" value="1"/>
</dbReference>
<evidence type="ECO:0000256" key="9">
    <source>
        <dbReference type="ARBA" id="ARBA00049605"/>
    </source>
</evidence>
<evidence type="ECO:0000259" key="11">
    <source>
        <dbReference type="PROSITE" id="PS51898"/>
    </source>
</evidence>
<protein>
    <recommendedName>
        <fullName evidence="2">Integrase</fullName>
    </recommendedName>
</protein>
<keyword evidence="5" id="KW-0238">DNA-binding</keyword>
<dbReference type="GO" id="GO:0016740">
    <property type="term" value="F:transferase activity"/>
    <property type="evidence" value="ECO:0007669"/>
    <property type="project" value="UniProtKB-KW"/>
</dbReference>
<dbReference type="SUPFAM" id="SSF56349">
    <property type="entry name" value="DNA breaking-rejoining enzymes"/>
    <property type="match status" value="1"/>
</dbReference>